<dbReference type="InterPro" id="IPR043129">
    <property type="entry name" value="ATPase_NBD"/>
</dbReference>
<accession>A2D8L9</accession>
<dbReference type="VEuPathDB" id="TrichDB:TVAG_185750"/>
<dbReference type="SUPFAM" id="SSF100934">
    <property type="entry name" value="Heat shock protein 70kD (HSP70), C-terminal subdomain"/>
    <property type="match status" value="1"/>
</dbReference>
<dbReference type="PANTHER" id="PTHR45639:SF3">
    <property type="entry name" value="HYPOXIA UP-REGULATED PROTEIN 1"/>
    <property type="match status" value="1"/>
</dbReference>
<sequence length="652" mass="74202">MRASQLTRSGPQLVHTADGRKFTPAIASLMPNTPDAPLILTDIYVDQYDRSIGNLNHLLRYPKNCTRYIPQLLGKNFTKKITGYFKVRNITLPLDQDEDNYLEVLQPPEFFAAELLGKAIEDCKRTKVNLTVDSLTVVVPKFYTHHQRIAMIRSGKLATHKPMLLDTPTAVSHLFAVERSKIFADKPQVIMFVDIGASQTQVWIDEFTVDKNATIVNELGYGWVDGVGGQAIDVAIGRLIRKELTKKNPNAEITYKTVELIMNSAKKLKHMLTLQEEVNQTLEDIIPGFDFSFKVTREEVRESGKKDIQRFKRAITQSITSSLLSSSSDINRVELVGGASRIPLYIDAINETLNFSVPIHRTMNPEEASVTGSSYYIANMKRTYLEKPVIFKACKLYNIAKKNIGENKFSYFYKEKDLPIGINQFILSADLQKDGSAELVNGILQLSGCKKLTHSGLHRQKRFRTESLLTAFEKKEKEESERNARIHELESYVIEVRDKLTKDAYIYKVSTAVERNKAMRAVASVQHRMQNEVVSDEQELKHMKRDLEQACGDIIKKAEDAREMPNEIQKLKHLIDEVSNAVLVDFEEQGYELPESVEHELGKVMSKSEEIMKRAENGDSEISTDDVRLALERLRRQYEDSKKSLVVPPKDL</sequence>
<dbReference type="InterPro" id="IPR013126">
    <property type="entry name" value="Hsp_70_fam"/>
</dbReference>
<protein>
    <submittedName>
        <fullName evidence="4">DnaK protein</fullName>
    </submittedName>
</protein>
<evidence type="ECO:0000256" key="3">
    <source>
        <dbReference type="ARBA" id="ARBA00023186"/>
    </source>
</evidence>
<keyword evidence="3" id="KW-0143">Chaperone</keyword>
<proteinExistence type="predicted"/>
<dbReference type="PANTHER" id="PTHR45639">
    <property type="entry name" value="HSC70CB, ISOFORM G-RELATED"/>
    <property type="match status" value="1"/>
</dbReference>
<dbReference type="Proteomes" id="UP000001542">
    <property type="component" value="Unassembled WGS sequence"/>
</dbReference>
<dbReference type="GO" id="GO:0000774">
    <property type="term" value="F:adenyl-nucleotide exchange factor activity"/>
    <property type="evidence" value="ECO:0000318"/>
    <property type="project" value="GO_Central"/>
</dbReference>
<dbReference type="InParanoid" id="A2D8L9"/>
<reference evidence="4" key="1">
    <citation type="submission" date="2006-10" db="EMBL/GenBank/DDBJ databases">
        <authorList>
            <person name="Amadeo P."/>
            <person name="Zhao Q."/>
            <person name="Wortman J."/>
            <person name="Fraser-Liggett C."/>
            <person name="Carlton J."/>
        </authorList>
    </citation>
    <scope>NUCLEOTIDE SEQUENCE</scope>
    <source>
        <strain evidence="4">G3</strain>
    </source>
</reference>
<keyword evidence="2" id="KW-0067">ATP-binding</keyword>
<name>A2D8L9_TRIV3</name>
<organism evidence="4 5">
    <name type="scientific">Trichomonas vaginalis (strain ATCC PRA-98 / G3)</name>
    <dbReference type="NCBI Taxonomy" id="412133"/>
    <lineage>
        <taxon>Eukaryota</taxon>
        <taxon>Metamonada</taxon>
        <taxon>Parabasalia</taxon>
        <taxon>Trichomonadida</taxon>
        <taxon>Trichomonadidae</taxon>
        <taxon>Trichomonas</taxon>
    </lineage>
</organism>
<evidence type="ECO:0000313" key="4">
    <source>
        <dbReference type="EMBL" id="EAY23268.1"/>
    </source>
</evidence>
<evidence type="ECO:0000313" key="5">
    <source>
        <dbReference type="Proteomes" id="UP000001542"/>
    </source>
</evidence>
<evidence type="ECO:0000256" key="2">
    <source>
        <dbReference type="ARBA" id="ARBA00022840"/>
    </source>
</evidence>
<dbReference type="OrthoDB" id="10262720at2759"/>
<dbReference type="GO" id="GO:0140662">
    <property type="term" value="F:ATP-dependent protein folding chaperone"/>
    <property type="evidence" value="ECO:0007669"/>
    <property type="project" value="InterPro"/>
</dbReference>
<keyword evidence="5" id="KW-1185">Reference proteome</keyword>
<dbReference type="GO" id="GO:0005524">
    <property type="term" value="F:ATP binding"/>
    <property type="evidence" value="ECO:0007669"/>
    <property type="project" value="UniProtKB-KW"/>
</dbReference>
<dbReference type="STRING" id="5722.A2D8L9"/>
<dbReference type="Gene3D" id="3.90.640.10">
    <property type="entry name" value="Actin, Chain A, domain 4"/>
    <property type="match status" value="1"/>
</dbReference>
<dbReference type="AlphaFoldDB" id="A2D8L9"/>
<dbReference type="SUPFAM" id="SSF53067">
    <property type="entry name" value="Actin-like ATPase domain"/>
    <property type="match status" value="2"/>
</dbReference>
<dbReference type="Gene3D" id="3.30.420.40">
    <property type="match status" value="2"/>
</dbReference>
<dbReference type="Gene3D" id="3.30.30.30">
    <property type="match status" value="1"/>
</dbReference>
<dbReference type="VEuPathDB" id="TrichDB:TVAGG3_0392480"/>
<gene>
    <name evidence="4" type="ORF">TVAG_185750</name>
</gene>
<dbReference type="FunFam" id="3.90.640.10:FF:000070">
    <property type="entry name" value="DnaK protein"/>
    <property type="match status" value="1"/>
</dbReference>
<evidence type="ECO:0000256" key="1">
    <source>
        <dbReference type="ARBA" id="ARBA00022741"/>
    </source>
</evidence>
<dbReference type="EMBL" id="DS113179">
    <property type="protein sequence ID" value="EAY23268.1"/>
    <property type="molecule type" value="Genomic_DNA"/>
</dbReference>
<dbReference type="InterPro" id="IPR029048">
    <property type="entry name" value="HSP70_C_sf"/>
</dbReference>
<dbReference type="KEGG" id="tva:5468830"/>
<dbReference type="RefSeq" id="XP_001584254.1">
    <property type="nucleotide sequence ID" value="XM_001584204.1"/>
</dbReference>
<dbReference type="SMR" id="A2D8L9"/>
<keyword evidence="1" id="KW-0547">Nucleotide-binding</keyword>
<reference evidence="4" key="2">
    <citation type="journal article" date="2007" name="Science">
        <title>Draft genome sequence of the sexually transmitted pathogen Trichomonas vaginalis.</title>
        <authorList>
            <person name="Carlton J.M."/>
            <person name="Hirt R.P."/>
            <person name="Silva J.C."/>
            <person name="Delcher A.L."/>
            <person name="Schatz M."/>
            <person name="Zhao Q."/>
            <person name="Wortman J.R."/>
            <person name="Bidwell S.L."/>
            <person name="Alsmark U.C.M."/>
            <person name="Besteiro S."/>
            <person name="Sicheritz-Ponten T."/>
            <person name="Noel C.J."/>
            <person name="Dacks J.B."/>
            <person name="Foster P.G."/>
            <person name="Simillion C."/>
            <person name="Van de Peer Y."/>
            <person name="Miranda-Saavedra D."/>
            <person name="Barton G.J."/>
            <person name="Westrop G.D."/>
            <person name="Mueller S."/>
            <person name="Dessi D."/>
            <person name="Fiori P.L."/>
            <person name="Ren Q."/>
            <person name="Paulsen I."/>
            <person name="Zhang H."/>
            <person name="Bastida-Corcuera F.D."/>
            <person name="Simoes-Barbosa A."/>
            <person name="Brown M.T."/>
            <person name="Hayes R.D."/>
            <person name="Mukherjee M."/>
            <person name="Okumura C.Y."/>
            <person name="Schneider R."/>
            <person name="Smith A.J."/>
            <person name="Vanacova S."/>
            <person name="Villalvazo M."/>
            <person name="Haas B.J."/>
            <person name="Pertea M."/>
            <person name="Feldblyum T.V."/>
            <person name="Utterback T.R."/>
            <person name="Shu C.L."/>
            <person name="Osoegawa K."/>
            <person name="de Jong P.J."/>
            <person name="Hrdy I."/>
            <person name="Horvathova L."/>
            <person name="Zubacova Z."/>
            <person name="Dolezal P."/>
            <person name="Malik S.B."/>
            <person name="Logsdon J.M. Jr."/>
            <person name="Henze K."/>
            <person name="Gupta A."/>
            <person name="Wang C.C."/>
            <person name="Dunne R.L."/>
            <person name="Upcroft J.A."/>
            <person name="Upcroft P."/>
            <person name="White O."/>
            <person name="Salzberg S.L."/>
            <person name="Tang P."/>
            <person name="Chiu C.-H."/>
            <person name="Lee Y.-S."/>
            <person name="Embley T.M."/>
            <person name="Coombs G.H."/>
            <person name="Mottram J.C."/>
            <person name="Tachezy J."/>
            <person name="Fraser-Liggett C.M."/>
            <person name="Johnson P.J."/>
        </authorList>
    </citation>
    <scope>NUCLEOTIDE SEQUENCE [LARGE SCALE GENOMIC DNA]</scope>
    <source>
        <strain evidence="4">G3</strain>
    </source>
</reference>
<dbReference type="eggNOG" id="KOG0103">
    <property type="taxonomic scope" value="Eukaryota"/>
</dbReference>
<dbReference type="Pfam" id="PF00012">
    <property type="entry name" value="HSP70"/>
    <property type="match status" value="1"/>
</dbReference>
<dbReference type="GO" id="GO:0034663">
    <property type="term" value="C:endoplasmic reticulum chaperone complex"/>
    <property type="evidence" value="ECO:0000318"/>
    <property type="project" value="GO_Central"/>
</dbReference>
<dbReference type="PRINTS" id="PR00301">
    <property type="entry name" value="HEATSHOCK70"/>
</dbReference>
<dbReference type="Gene3D" id="1.20.1270.10">
    <property type="match status" value="1"/>
</dbReference>